<dbReference type="PANTHER" id="PTHR35792:SF1">
    <property type="entry name" value="SLL0268 PROTEIN"/>
    <property type="match status" value="1"/>
</dbReference>
<evidence type="ECO:0000313" key="4">
    <source>
        <dbReference type="Proteomes" id="UP000076623"/>
    </source>
</evidence>
<feature type="signal peptide" evidence="2">
    <location>
        <begin position="1"/>
        <end position="21"/>
    </location>
</feature>
<reference evidence="3 4" key="1">
    <citation type="submission" date="2016-04" db="EMBL/GenBank/DDBJ databases">
        <title>Complete genome sequence of Fictibacillus phosphorivorans G25-29, a strain toxic to nematodes.</title>
        <authorList>
            <person name="Zheng Z."/>
        </authorList>
    </citation>
    <scope>NUCLEOTIDE SEQUENCE [LARGE SCALE GENOMIC DNA]</scope>
    <source>
        <strain evidence="3 4">G25-29</strain>
    </source>
</reference>
<name>A0A160IJI8_9BACL</name>
<dbReference type="RefSeq" id="WP_066391383.1">
    <property type="nucleotide sequence ID" value="NZ_CP015378.1"/>
</dbReference>
<dbReference type="InterPro" id="IPR052928">
    <property type="entry name" value="Desiccation-related_membrane"/>
</dbReference>
<evidence type="ECO:0000256" key="1">
    <source>
        <dbReference type="SAM" id="MobiDB-lite"/>
    </source>
</evidence>
<dbReference type="STRING" id="1221500.ABE65_003585"/>
<accession>A0A160IJI8</accession>
<dbReference type="AlphaFoldDB" id="A0A160IJI8"/>
<evidence type="ECO:0000256" key="2">
    <source>
        <dbReference type="SAM" id="SignalP"/>
    </source>
</evidence>
<evidence type="ECO:0008006" key="5">
    <source>
        <dbReference type="Google" id="ProtNLM"/>
    </source>
</evidence>
<evidence type="ECO:0000313" key="3">
    <source>
        <dbReference type="EMBL" id="ANC75947.1"/>
    </source>
</evidence>
<protein>
    <recommendedName>
        <fullName evidence="5">YtxH domain-containing protein</fullName>
    </recommendedName>
</protein>
<dbReference type="EMBL" id="CP015378">
    <property type="protein sequence ID" value="ANC75947.1"/>
    <property type="molecule type" value="Genomic_DNA"/>
</dbReference>
<organism evidence="3 4">
    <name type="scientific">Fictibacillus phosphorivorans</name>
    <dbReference type="NCBI Taxonomy" id="1221500"/>
    <lineage>
        <taxon>Bacteria</taxon>
        <taxon>Bacillati</taxon>
        <taxon>Bacillota</taxon>
        <taxon>Bacilli</taxon>
        <taxon>Bacillales</taxon>
        <taxon>Fictibacillaceae</taxon>
        <taxon>Fictibacillus</taxon>
    </lineage>
</organism>
<dbReference type="PANTHER" id="PTHR35792">
    <property type="entry name" value="GENERAL STRESS PROTEIN"/>
    <property type="match status" value="1"/>
</dbReference>
<dbReference type="InterPro" id="IPR024623">
    <property type="entry name" value="YtxH"/>
</dbReference>
<feature type="compositionally biased region" description="Acidic residues" evidence="1">
    <location>
        <begin position="83"/>
        <end position="93"/>
    </location>
</feature>
<dbReference type="Pfam" id="PF12732">
    <property type="entry name" value="YtxH"/>
    <property type="match status" value="1"/>
</dbReference>
<keyword evidence="2" id="KW-0732">Signal</keyword>
<keyword evidence="4" id="KW-1185">Reference proteome</keyword>
<dbReference type="KEGG" id="fpn:ABE65_003585"/>
<feature type="chain" id="PRO_5007816506" description="YtxH domain-containing protein" evidence="2">
    <location>
        <begin position="22"/>
        <end position="93"/>
    </location>
</feature>
<gene>
    <name evidence="3" type="ORF">ABE65_003585</name>
</gene>
<proteinExistence type="predicted"/>
<sequence length="93" mass="10304">MSKQKSMVVGFALGTVVTAAATLLSTPKAGKEVRKDLKVNMDKMKSTFSSIKRDGIQLRAKIRFANKEKEEALQETAASTIEETPEEMEQEIK</sequence>
<feature type="region of interest" description="Disordered" evidence="1">
    <location>
        <begin position="69"/>
        <end position="93"/>
    </location>
</feature>
<dbReference type="Proteomes" id="UP000076623">
    <property type="component" value="Chromosome"/>
</dbReference>